<accession>A0A840CU81</accession>
<evidence type="ECO:0000259" key="7">
    <source>
        <dbReference type="Pfam" id="PF00759"/>
    </source>
</evidence>
<dbReference type="Pfam" id="PF02927">
    <property type="entry name" value="CelD_N"/>
    <property type="match status" value="1"/>
</dbReference>
<dbReference type="RefSeq" id="WP_246347999.1">
    <property type="nucleotide sequence ID" value="NZ_JACIEP010000003.1"/>
</dbReference>
<proteinExistence type="inferred from homology"/>
<feature type="chain" id="PRO_5033059525" description="N-terminal ig-like domain of cellulase" evidence="6">
    <location>
        <begin position="22"/>
        <end position="601"/>
    </location>
</feature>
<evidence type="ECO:0000313" key="10">
    <source>
        <dbReference type="Proteomes" id="UP000555103"/>
    </source>
</evidence>
<name>A0A840CU81_9BACT</name>
<evidence type="ECO:0000256" key="1">
    <source>
        <dbReference type="ARBA" id="ARBA00007072"/>
    </source>
</evidence>
<dbReference type="SUPFAM" id="SSF81296">
    <property type="entry name" value="E set domains"/>
    <property type="match status" value="1"/>
</dbReference>
<feature type="domain" description="Cellulase Ig-like" evidence="8">
    <location>
        <begin position="22"/>
        <end position="106"/>
    </location>
</feature>
<dbReference type="EMBL" id="JACIEP010000003">
    <property type="protein sequence ID" value="MBB4035253.1"/>
    <property type="molecule type" value="Genomic_DNA"/>
</dbReference>
<organism evidence="9 10">
    <name type="scientific">Dysgonomonas hofstadii</name>
    <dbReference type="NCBI Taxonomy" id="637886"/>
    <lineage>
        <taxon>Bacteria</taxon>
        <taxon>Pseudomonadati</taxon>
        <taxon>Bacteroidota</taxon>
        <taxon>Bacteroidia</taxon>
        <taxon>Bacteroidales</taxon>
        <taxon>Dysgonomonadaceae</taxon>
        <taxon>Dysgonomonas</taxon>
    </lineage>
</organism>
<comment type="caution">
    <text evidence="9">The sequence shown here is derived from an EMBL/GenBank/DDBJ whole genome shotgun (WGS) entry which is preliminary data.</text>
</comment>
<keyword evidence="4" id="KW-0326">Glycosidase</keyword>
<keyword evidence="10" id="KW-1185">Reference proteome</keyword>
<keyword evidence="2" id="KW-0378">Hydrolase</keyword>
<evidence type="ECO:0008006" key="11">
    <source>
        <dbReference type="Google" id="ProtNLM"/>
    </source>
</evidence>
<dbReference type="PANTHER" id="PTHR22298">
    <property type="entry name" value="ENDO-1,4-BETA-GLUCANASE"/>
    <property type="match status" value="1"/>
</dbReference>
<dbReference type="SUPFAM" id="SSF48208">
    <property type="entry name" value="Six-hairpin glycosidases"/>
    <property type="match status" value="1"/>
</dbReference>
<protein>
    <recommendedName>
        <fullName evidence="11">N-terminal ig-like domain of cellulase</fullName>
    </recommendedName>
</protein>
<dbReference type="InterPro" id="IPR014756">
    <property type="entry name" value="Ig_E-set"/>
</dbReference>
<dbReference type="Proteomes" id="UP000555103">
    <property type="component" value="Unassembled WGS sequence"/>
</dbReference>
<dbReference type="Gene3D" id="2.60.40.10">
    <property type="entry name" value="Immunoglobulins"/>
    <property type="match status" value="1"/>
</dbReference>
<dbReference type="Gene3D" id="1.50.10.10">
    <property type="match status" value="1"/>
</dbReference>
<dbReference type="InterPro" id="IPR001701">
    <property type="entry name" value="Glyco_hydro_9"/>
</dbReference>
<evidence type="ECO:0000259" key="8">
    <source>
        <dbReference type="Pfam" id="PF02927"/>
    </source>
</evidence>
<dbReference type="Pfam" id="PF00759">
    <property type="entry name" value="Glyco_hydro_9"/>
    <property type="match status" value="1"/>
</dbReference>
<dbReference type="InterPro" id="IPR008928">
    <property type="entry name" value="6-hairpin_glycosidase_sf"/>
</dbReference>
<dbReference type="InterPro" id="IPR004197">
    <property type="entry name" value="Cellulase_Ig-like"/>
</dbReference>
<feature type="domain" description="Glycoside hydrolase family 9" evidence="7">
    <location>
        <begin position="121"/>
        <end position="587"/>
    </location>
</feature>
<comment type="similarity">
    <text evidence="1">Belongs to the glycosyl hydrolase 9 (cellulase E) family.</text>
</comment>
<dbReference type="InterPro" id="IPR012341">
    <property type="entry name" value="6hp_glycosidase-like_sf"/>
</dbReference>
<evidence type="ECO:0000256" key="6">
    <source>
        <dbReference type="SAM" id="SignalP"/>
    </source>
</evidence>
<feature type="signal peptide" evidence="6">
    <location>
        <begin position="1"/>
        <end position="21"/>
    </location>
</feature>
<keyword evidence="3" id="KW-0119">Carbohydrate metabolism</keyword>
<reference evidence="9 10" key="1">
    <citation type="submission" date="2020-08" db="EMBL/GenBank/DDBJ databases">
        <title>Genomic Encyclopedia of Type Strains, Phase IV (KMG-IV): sequencing the most valuable type-strain genomes for metagenomic binning, comparative biology and taxonomic classification.</title>
        <authorList>
            <person name="Goeker M."/>
        </authorList>
    </citation>
    <scope>NUCLEOTIDE SEQUENCE [LARGE SCALE GENOMIC DNA]</scope>
    <source>
        <strain evidence="9 10">DSM 104969</strain>
    </source>
</reference>
<evidence type="ECO:0000256" key="4">
    <source>
        <dbReference type="ARBA" id="ARBA00023295"/>
    </source>
</evidence>
<sequence length="601" mass="67931">MKRIYLIITWLTLTLFCSMSAQSSWVRINQLGYLPKSVKVAVFISQNETDNLAFEVKDAKTNTSVYKGQATKTNAARWGMKAALRMPFTSVEKDGEYYVESNGVKSPVFKINADVYDGSADFILKYMRQQRCGFNPYLDTLCHQHDGFIVEHPTRTGEKIDVRGGWHDASDYLQYLPTSANATFQMLFAWQQTPDKTIFKDEHDAMGKKGSNGIPDIIDEIRWGLDWMVRMNPDSAVMFNQIADDRDHASMRYPSRDFVDYGWGEGKGRPVYFIEGKSQGLGKHKNRSTGVSSSAAKFASAFALGVDVFKDIDPAFSAVLKEKAGPAYSFAASDLGNFQTACLKSPYFYEEDNWVDDMELAAAVKYNISRDQSWLEKADYWGVLEEVTPWMELGRARHYQYYPFVNLGHFYMAQANDKGVSDKYKGFMKKGLDCLMKRAKEYDDPFLNGVPFIWCSNNLVTAAITHAQLYYQASGDESYLEMEAALRDWLFGCNPWGTSMICGFPADGDSPTRPHSFVSELMKDIPYGGLVDGPIYKTIYESLLGIHLRYDDAYAPFQFGAAVYHDDPGDYSSNEPTMDGTASLSFYLSTMEKTGKTQKKK</sequence>
<evidence type="ECO:0000256" key="5">
    <source>
        <dbReference type="ARBA" id="ARBA00023326"/>
    </source>
</evidence>
<evidence type="ECO:0000313" key="9">
    <source>
        <dbReference type="EMBL" id="MBB4035253.1"/>
    </source>
</evidence>
<evidence type="ECO:0000256" key="2">
    <source>
        <dbReference type="ARBA" id="ARBA00022801"/>
    </source>
</evidence>
<dbReference type="AlphaFoldDB" id="A0A840CU81"/>
<evidence type="ECO:0000256" key="3">
    <source>
        <dbReference type="ARBA" id="ARBA00023277"/>
    </source>
</evidence>
<keyword evidence="5" id="KW-0624">Polysaccharide degradation</keyword>
<dbReference type="GO" id="GO:0000272">
    <property type="term" value="P:polysaccharide catabolic process"/>
    <property type="evidence" value="ECO:0007669"/>
    <property type="project" value="UniProtKB-KW"/>
</dbReference>
<gene>
    <name evidence="9" type="ORF">GGR21_001142</name>
</gene>
<keyword evidence="6" id="KW-0732">Signal</keyword>
<dbReference type="InterPro" id="IPR013783">
    <property type="entry name" value="Ig-like_fold"/>
</dbReference>
<dbReference type="CDD" id="cd02850">
    <property type="entry name" value="E_set_Cellulase_N"/>
    <property type="match status" value="1"/>
</dbReference>
<dbReference type="GO" id="GO:0008810">
    <property type="term" value="F:cellulase activity"/>
    <property type="evidence" value="ECO:0007669"/>
    <property type="project" value="InterPro"/>
</dbReference>